<reference evidence="3" key="1">
    <citation type="submission" date="2020-06" db="EMBL/GenBank/DDBJ databases">
        <title>Draft genome sequences of strains closely related to Aspergillus parafelis and Aspergillus hiratsukae.</title>
        <authorList>
            <person name="Dos Santos R.A.C."/>
            <person name="Rivero-Menendez O."/>
            <person name="Steenwyk J.L."/>
            <person name="Mead M.E."/>
            <person name="Goldman G.H."/>
            <person name="Alastruey-Izquierdo A."/>
            <person name="Rokas A."/>
        </authorList>
    </citation>
    <scope>NUCLEOTIDE SEQUENCE</scope>
    <source>
        <strain evidence="3">CNM-CM7691</strain>
    </source>
</reference>
<evidence type="ECO:0000259" key="2">
    <source>
        <dbReference type="Pfam" id="PF01419"/>
    </source>
</evidence>
<dbReference type="SUPFAM" id="SSF51101">
    <property type="entry name" value="Mannose-binding lectins"/>
    <property type="match status" value="1"/>
</dbReference>
<proteinExistence type="predicted"/>
<dbReference type="InterPro" id="IPR036404">
    <property type="entry name" value="Jacalin-like_lectin_dom_sf"/>
</dbReference>
<gene>
    <name evidence="3" type="ORF">CNMCM7691_000322</name>
</gene>
<protein>
    <recommendedName>
        <fullName evidence="2">Jacalin-type lectin domain-containing protein</fullName>
    </recommendedName>
</protein>
<evidence type="ECO:0000313" key="4">
    <source>
        <dbReference type="Proteomes" id="UP000641853"/>
    </source>
</evidence>
<dbReference type="Gene3D" id="2.100.10.30">
    <property type="entry name" value="Jacalin-like lectin domain"/>
    <property type="match status" value="1"/>
</dbReference>
<dbReference type="Pfam" id="PF01419">
    <property type="entry name" value="Jacalin"/>
    <property type="match status" value="1"/>
</dbReference>
<sequence length="385" mass="43208">MSKLELPAFSGPLTATAMNEWLLRCKREFEVFQLDYPSFAYPNGSRDRFLIVHAGNKISDNGVTHNLADWWRSTEISNFNNNWDEFKHQIMAQSLGSHWLAHTLKAYFTTRQEGRNADTYLQELNELRSVISNSKISKISKAVYGDEVFKYLMLYNSAPAAIEQILDCYDIVTVSVTDVKEKIQKATPRNPPDSQAGNSDQVSAPDNSGSPSYHSSDGYVLPEYWGVIPTRGVAYDSFHEFNDLSYLPCQSRTIKAVTKFTMWSRKSNIFTGYSFQLEDLSESWTLGNPPPPAEIQESTLAQINLGPGEYISSVTIGFDQLRFLRSMQIATSNPLGPSQSLKWPAITSSKEKTFAAPYGWKVVGFRGTYHRGFGFVGLGPILAPL</sequence>
<feature type="region of interest" description="Disordered" evidence="1">
    <location>
        <begin position="183"/>
        <end position="214"/>
    </location>
</feature>
<name>A0A8H6QY80_9EURO</name>
<dbReference type="AlphaFoldDB" id="A0A8H6QY80"/>
<feature type="domain" description="Jacalin-type lectin" evidence="2">
    <location>
        <begin position="297"/>
        <end position="370"/>
    </location>
</feature>
<dbReference type="EMBL" id="JACBAG010001820">
    <property type="protein sequence ID" value="KAF7181193.1"/>
    <property type="molecule type" value="Genomic_DNA"/>
</dbReference>
<accession>A0A8H6QY80</accession>
<evidence type="ECO:0000313" key="3">
    <source>
        <dbReference type="EMBL" id="KAF7181193.1"/>
    </source>
</evidence>
<feature type="compositionally biased region" description="Polar residues" evidence="1">
    <location>
        <begin position="192"/>
        <end position="214"/>
    </location>
</feature>
<organism evidence="3 4">
    <name type="scientific">Aspergillus felis</name>
    <dbReference type="NCBI Taxonomy" id="1287682"/>
    <lineage>
        <taxon>Eukaryota</taxon>
        <taxon>Fungi</taxon>
        <taxon>Dikarya</taxon>
        <taxon>Ascomycota</taxon>
        <taxon>Pezizomycotina</taxon>
        <taxon>Eurotiomycetes</taxon>
        <taxon>Eurotiomycetidae</taxon>
        <taxon>Eurotiales</taxon>
        <taxon>Aspergillaceae</taxon>
        <taxon>Aspergillus</taxon>
        <taxon>Aspergillus subgen. Fumigati</taxon>
    </lineage>
</organism>
<dbReference type="Proteomes" id="UP000641853">
    <property type="component" value="Unassembled WGS sequence"/>
</dbReference>
<comment type="caution">
    <text evidence="3">The sequence shown here is derived from an EMBL/GenBank/DDBJ whole genome shotgun (WGS) entry which is preliminary data.</text>
</comment>
<evidence type="ECO:0000256" key="1">
    <source>
        <dbReference type="SAM" id="MobiDB-lite"/>
    </source>
</evidence>
<keyword evidence="4" id="KW-1185">Reference proteome</keyword>
<dbReference type="InterPro" id="IPR001229">
    <property type="entry name" value="Jacalin-like_lectin_dom"/>
</dbReference>